<organism evidence="2 3">
    <name type="scientific">Amborella trichopoda</name>
    <dbReference type="NCBI Taxonomy" id="13333"/>
    <lineage>
        <taxon>Eukaryota</taxon>
        <taxon>Viridiplantae</taxon>
        <taxon>Streptophyta</taxon>
        <taxon>Embryophyta</taxon>
        <taxon>Tracheophyta</taxon>
        <taxon>Spermatophyta</taxon>
        <taxon>Magnoliopsida</taxon>
        <taxon>Amborellales</taxon>
        <taxon>Amborellaceae</taxon>
        <taxon>Amborella</taxon>
    </lineage>
</organism>
<protein>
    <submittedName>
        <fullName evidence="2">Uncharacterized protein</fullName>
    </submittedName>
</protein>
<dbReference type="Gramene" id="ERM93634">
    <property type="protein sequence ID" value="ERM93634"/>
    <property type="gene ID" value="AMTR_s00004p00149110"/>
</dbReference>
<keyword evidence="3" id="KW-1185">Reference proteome</keyword>
<accession>W1NE40</accession>
<keyword evidence="1" id="KW-0732">Signal</keyword>
<dbReference type="HOGENOM" id="CLU_2187436_0_0_1"/>
<reference evidence="3" key="1">
    <citation type="journal article" date="2013" name="Science">
        <title>The Amborella genome and the evolution of flowering plants.</title>
        <authorList>
            <consortium name="Amborella Genome Project"/>
        </authorList>
    </citation>
    <scope>NUCLEOTIDE SEQUENCE [LARGE SCALE GENOMIC DNA]</scope>
</reference>
<gene>
    <name evidence="2" type="ORF">AMTR_s00004p00149110</name>
</gene>
<evidence type="ECO:0000256" key="1">
    <source>
        <dbReference type="SAM" id="SignalP"/>
    </source>
</evidence>
<dbReference type="Proteomes" id="UP000017836">
    <property type="component" value="Unassembled WGS sequence"/>
</dbReference>
<feature type="chain" id="PRO_5004807090" evidence="1">
    <location>
        <begin position="30"/>
        <end position="109"/>
    </location>
</feature>
<evidence type="ECO:0000313" key="3">
    <source>
        <dbReference type="Proteomes" id="UP000017836"/>
    </source>
</evidence>
<dbReference type="AlphaFoldDB" id="W1NE40"/>
<dbReference type="EMBL" id="KI397628">
    <property type="protein sequence ID" value="ERM93634.1"/>
    <property type="molecule type" value="Genomic_DNA"/>
</dbReference>
<feature type="signal peptide" evidence="1">
    <location>
        <begin position="1"/>
        <end position="29"/>
    </location>
</feature>
<evidence type="ECO:0000313" key="2">
    <source>
        <dbReference type="EMBL" id="ERM93634.1"/>
    </source>
</evidence>
<sequence>MTLPKVSLSTPAVVVCQHCLLLASSLCVAVELERQAHELLQILEIESRKESEEREFNKQSKWDAYVVHTCYCCFHSFLWVQRVATEAVVIELGPGSSFLQESCRVYHYY</sequence>
<proteinExistence type="predicted"/>
<name>W1NE40_AMBTC</name>